<evidence type="ECO:0000256" key="1">
    <source>
        <dbReference type="SAM" id="SignalP"/>
    </source>
</evidence>
<name>A0A017TDT2_9BACT</name>
<sequence length="167" mass="17036">MRRGAFAVLTAFLAAFLVAGVGCDGGDDDGEPTTSTTTVTGGVCEGETRSDVYSAGMEVPSEGGSFSVRLVEATPGPPAKGENSWTLLVLDGAGQAVEGVTLTVTPWMPDHNHGSPAPPTVRATVTPGEYEVSAIDLIMAGFWEVTVDIAPEGGEPDSAVFGFCVEG</sequence>
<feature type="signal peptide" evidence="1">
    <location>
        <begin position="1"/>
        <end position="19"/>
    </location>
</feature>
<evidence type="ECO:0000259" key="2">
    <source>
        <dbReference type="Pfam" id="PF13115"/>
    </source>
</evidence>
<protein>
    <submittedName>
        <fullName evidence="3">Auxin-binding protein</fullName>
    </submittedName>
</protein>
<dbReference type="InterPro" id="IPR032693">
    <property type="entry name" value="YtkA-like_dom"/>
</dbReference>
<evidence type="ECO:0000313" key="4">
    <source>
        <dbReference type="Proteomes" id="UP000019678"/>
    </source>
</evidence>
<proteinExistence type="predicted"/>
<keyword evidence="4" id="KW-1185">Reference proteome</keyword>
<dbReference type="PROSITE" id="PS51257">
    <property type="entry name" value="PROKAR_LIPOPROTEIN"/>
    <property type="match status" value="1"/>
</dbReference>
<feature type="domain" description="YtkA-like" evidence="2">
    <location>
        <begin position="67"/>
        <end position="147"/>
    </location>
</feature>
<feature type="chain" id="PRO_5001497160" evidence="1">
    <location>
        <begin position="20"/>
        <end position="167"/>
    </location>
</feature>
<dbReference type="Proteomes" id="UP000019678">
    <property type="component" value="Unassembled WGS sequence"/>
</dbReference>
<keyword evidence="1" id="KW-0732">Signal</keyword>
<dbReference type="STRING" id="1192034.CAP_0211"/>
<evidence type="ECO:0000313" key="3">
    <source>
        <dbReference type="EMBL" id="EYF07458.1"/>
    </source>
</evidence>
<reference evidence="3 4" key="1">
    <citation type="submission" date="2013-05" db="EMBL/GenBank/DDBJ databases">
        <title>Genome assembly of Chondromyces apiculatus DSM 436.</title>
        <authorList>
            <person name="Sharma G."/>
            <person name="Khatri I."/>
            <person name="Kaur C."/>
            <person name="Mayilraj S."/>
            <person name="Subramanian S."/>
        </authorList>
    </citation>
    <scope>NUCLEOTIDE SEQUENCE [LARGE SCALE GENOMIC DNA]</scope>
    <source>
        <strain evidence="3 4">DSM 436</strain>
    </source>
</reference>
<dbReference type="Pfam" id="PF13115">
    <property type="entry name" value="YtkA"/>
    <property type="match status" value="1"/>
</dbReference>
<comment type="caution">
    <text evidence="3">The sequence shown here is derived from an EMBL/GenBank/DDBJ whole genome shotgun (WGS) entry which is preliminary data.</text>
</comment>
<organism evidence="3 4">
    <name type="scientific">Chondromyces apiculatus DSM 436</name>
    <dbReference type="NCBI Taxonomy" id="1192034"/>
    <lineage>
        <taxon>Bacteria</taxon>
        <taxon>Pseudomonadati</taxon>
        <taxon>Myxococcota</taxon>
        <taxon>Polyangia</taxon>
        <taxon>Polyangiales</taxon>
        <taxon>Polyangiaceae</taxon>
        <taxon>Chondromyces</taxon>
    </lineage>
</organism>
<dbReference type="EMBL" id="ASRX01000010">
    <property type="protein sequence ID" value="EYF07458.1"/>
    <property type="molecule type" value="Genomic_DNA"/>
</dbReference>
<accession>A0A017TDT2</accession>
<dbReference type="AlphaFoldDB" id="A0A017TDT2"/>
<gene>
    <name evidence="3" type="ORF">CAP_0211</name>
</gene>